<sequence length="578" mass="65337">MSSYWARKAQSYNSSGKQSRYFSKQTRPSTPATPPPPPLGPLLKSLRVNDLDNDPNNQHSATIQDCKVIASYNWLETSLSEPTILIPGKPPLWSPPPNPPPQLREDSGTYHRDRNAARYPQHPLEPALITCLRTTGNLNPSLIRSLDIVACSSTLGNLLRFVRGQDKTFRILVEKVGTTVFFVRRENSPTETIPDVRGYGHAFPEAYTMWERAVKGSSSHQRVITYRFGGLKLLVRFEADGYMRDEVGGADGIGTVKVGEDESDNQDVDGLFSSLKISASSSSSNSDSSAISQVNSKASSAPTLTIKESPNSLVPQSQIFDLKTRSIRARGVKDTLSEELPRLWVSQIPRFILAYHTRGLFQKEDMEIKDVREDVKQWEKEQKQALGKLVGLLKWIREVIDKIEGKKMEIVHREDAVGVLEVREQGWPAEKLSLDGWKDGSDDEEEKKKKKIDIIKGDKVMSDAIRTKWINAEDAPADEKSDIREIKRNTKIYIEEEEEEDIDTQEKGRQYDGNTNDEDGKSNGWDNPMKNNYFFRHDLAREKHATDSDGEEDDPWEFDDTEQDFTACSEKCGYCGRC</sequence>
<evidence type="ECO:0000313" key="3">
    <source>
        <dbReference type="EMBL" id="KAK3491206.1"/>
    </source>
</evidence>
<accession>A0AAJ0MQT9</accession>
<reference evidence="3 4" key="1">
    <citation type="journal article" date="2023" name="Mol. Phylogenet. Evol.">
        <title>Genome-scale phylogeny and comparative genomics of the fungal order Sordariales.</title>
        <authorList>
            <person name="Hensen N."/>
            <person name="Bonometti L."/>
            <person name="Westerberg I."/>
            <person name="Brannstrom I.O."/>
            <person name="Guillou S."/>
            <person name="Cros-Aarteil S."/>
            <person name="Calhoun S."/>
            <person name="Haridas S."/>
            <person name="Kuo A."/>
            <person name="Mondo S."/>
            <person name="Pangilinan J."/>
            <person name="Riley R."/>
            <person name="LaButti K."/>
            <person name="Andreopoulos B."/>
            <person name="Lipzen A."/>
            <person name="Chen C."/>
            <person name="Yan M."/>
            <person name="Daum C."/>
            <person name="Ng V."/>
            <person name="Clum A."/>
            <person name="Steindorff A."/>
            <person name="Ohm R.A."/>
            <person name="Martin F."/>
            <person name="Silar P."/>
            <person name="Natvig D.O."/>
            <person name="Lalanne C."/>
            <person name="Gautier V."/>
            <person name="Ament-Velasquez S.L."/>
            <person name="Kruys A."/>
            <person name="Hutchinson M.I."/>
            <person name="Powell A.J."/>
            <person name="Barry K."/>
            <person name="Miller A.N."/>
            <person name="Grigoriev I.V."/>
            <person name="Debuchy R."/>
            <person name="Gladieux P."/>
            <person name="Hiltunen Thoren M."/>
            <person name="Johannesson H."/>
        </authorList>
    </citation>
    <scope>NUCLEOTIDE SEQUENCE [LARGE SCALE GENOMIC DNA]</scope>
    <source>
        <strain evidence="3 4">FGSC 10403</strain>
    </source>
</reference>
<evidence type="ECO:0000256" key="1">
    <source>
        <dbReference type="SAM" id="Coils"/>
    </source>
</evidence>
<feature type="compositionally biased region" description="Polar residues" evidence="2">
    <location>
        <begin position="10"/>
        <end position="25"/>
    </location>
</feature>
<feature type="compositionally biased region" description="Pro residues" evidence="2">
    <location>
        <begin position="31"/>
        <end position="40"/>
    </location>
</feature>
<evidence type="ECO:0008006" key="5">
    <source>
        <dbReference type="Google" id="ProtNLM"/>
    </source>
</evidence>
<dbReference type="Proteomes" id="UP001285908">
    <property type="component" value="Unassembled WGS sequence"/>
</dbReference>
<feature type="region of interest" description="Disordered" evidence="2">
    <location>
        <begin position="495"/>
        <end position="529"/>
    </location>
</feature>
<name>A0AAJ0MQT9_9PEZI</name>
<gene>
    <name evidence="3" type="ORF">B0T23DRAFT_397221</name>
</gene>
<keyword evidence="1" id="KW-0175">Coiled coil</keyword>
<dbReference type="PANTHER" id="PTHR35179:SF2">
    <property type="entry name" value="START DOMAIN-CONTAINING PROTEIN"/>
    <property type="match status" value="1"/>
</dbReference>
<evidence type="ECO:0000313" key="4">
    <source>
        <dbReference type="Proteomes" id="UP001285908"/>
    </source>
</evidence>
<organism evidence="3 4">
    <name type="scientific">Neurospora hispaniola</name>
    <dbReference type="NCBI Taxonomy" id="588809"/>
    <lineage>
        <taxon>Eukaryota</taxon>
        <taxon>Fungi</taxon>
        <taxon>Dikarya</taxon>
        <taxon>Ascomycota</taxon>
        <taxon>Pezizomycotina</taxon>
        <taxon>Sordariomycetes</taxon>
        <taxon>Sordariomycetidae</taxon>
        <taxon>Sordariales</taxon>
        <taxon>Sordariaceae</taxon>
        <taxon>Neurospora</taxon>
    </lineage>
</organism>
<proteinExistence type="predicted"/>
<keyword evidence="4" id="KW-1185">Reference proteome</keyword>
<dbReference type="GeneID" id="87875906"/>
<dbReference type="AlphaFoldDB" id="A0AAJ0MQT9"/>
<comment type="caution">
    <text evidence="3">The sequence shown here is derived from an EMBL/GenBank/DDBJ whole genome shotgun (WGS) entry which is preliminary data.</text>
</comment>
<dbReference type="EMBL" id="JAULSX010000005">
    <property type="protein sequence ID" value="KAK3491206.1"/>
    <property type="molecule type" value="Genomic_DNA"/>
</dbReference>
<dbReference type="RefSeq" id="XP_062692389.1">
    <property type="nucleotide sequence ID" value="XM_062838284.1"/>
</dbReference>
<evidence type="ECO:0000256" key="2">
    <source>
        <dbReference type="SAM" id="MobiDB-lite"/>
    </source>
</evidence>
<dbReference type="PANTHER" id="PTHR35179">
    <property type="entry name" value="PROTEIN CBG02620"/>
    <property type="match status" value="1"/>
</dbReference>
<feature type="region of interest" description="Disordered" evidence="2">
    <location>
        <begin position="1"/>
        <end position="59"/>
    </location>
</feature>
<protein>
    <recommendedName>
        <fullName evidence="5">Geranylgeranyl pyrophosphate synthetase</fullName>
    </recommendedName>
</protein>
<feature type="coiled-coil region" evidence="1">
    <location>
        <begin position="361"/>
        <end position="388"/>
    </location>
</feature>